<gene>
    <name evidence="1" type="ORF">A2846_02010</name>
</gene>
<organism evidence="1 2">
    <name type="scientific">Candidatus Doudnabacteria bacterium RIFCSPHIGHO2_01_FULL_49_9</name>
    <dbReference type="NCBI Taxonomy" id="1817827"/>
    <lineage>
        <taxon>Bacteria</taxon>
        <taxon>Candidatus Doudnaibacteriota</taxon>
    </lineage>
</organism>
<reference evidence="1 2" key="1">
    <citation type="journal article" date="2016" name="Nat. Commun.">
        <title>Thousands of microbial genomes shed light on interconnected biogeochemical processes in an aquifer system.</title>
        <authorList>
            <person name="Anantharaman K."/>
            <person name="Brown C.T."/>
            <person name="Hug L.A."/>
            <person name="Sharon I."/>
            <person name="Castelle C.J."/>
            <person name="Probst A.J."/>
            <person name="Thomas B.C."/>
            <person name="Singh A."/>
            <person name="Wilkins M.J."/>
            <person name="Karaoz U."/>
            <person name="Brodie E.L."/>
            <person name="Williams K.H."/>
            <person name="Hubbard S.S."/>
            <person name="Banfield J.F."/>
        </authorList>
    </citation>
    <scope>NUCLEOTIDE SEQUENCE [LARGE SCALE GENOMIC DNA]</scope>
</reference>
<dbReference type="AlphaFoldDB" id="A0A1F5P344"/>
<protein>
    <submittedName>
        <fullName evidence="1">Uncharacterized protein</fullName>
    </submittedName>
</protein>
<sequence length="110" mass="10804">MMLEIIGAVVSVVGDGGGGGVVVPVSVVDPGFPCPLLSSFLAARTCATGQLDVIVVLGGGVIIGMVEVGVDVALSVGLVMLSGKVLVGVDVAKSTVVDVDASIGRGWSRI</sequence>
<evidence type="ECO:0000313" key="1">
    <source>
        <dbReference type="EMBL" id="OGE84291.1"/>
    </source>
</evidence>
<dbReference type="Proteomes" id="UP000176339">
    <property type="component" value="Unassembled WGS sequence"/>
</dbReference>
<name>A0A1F5P344_9BACT</name>
<comment type="caution">
    <text evidence="1">The sequence shown here is derived from an EMBL/GenBank/DDBJ whole genome shotgun (WGS) entry which is preliminary data.</text>
</comment>
<proteinExistence type="predicted"/>
<accession>A0A1F5P344</accession>
<evidence type="ECO:0000313" key="2">
    <source>
        <dbReference type="Proteomes" id="UP000176339"/>
    </source>
</evidence>
<dbReference type="EMBL" id="MFEN01000019">
    <property type="protein sequence ID" value="OGE84291.1"/>
    <property type="molecule type" value="Genomic_DNA"/>
</dbReference>